<evidence type="ECO:0000256" key="1">
    <source>
        <dbReference type="SAM" id="Phobius"/>
    </source>
</evidence>
<accession>A0A5P8D427</accession>
<name>A0A5P8D427_9CAUD</name>
<sequence length="63" mass="6839">MLNNVKILIAFILIDLFVSLIALAALGAGFVAMNGLTFKLIVTVISVLGTAGVFTLYERRQKR</sequence>
<keyword evidence="1" id="KW-0812">Transmembrane</keyword>
<keyword evidence="3" id="KW-1185">Reference proteome</keyword>
<protein>
    <submittedName>
        <fullName evidence="2">Uncharacterized protein</fullName>
    </submittedName>
</protein>
<organism evidence="2 3">
    <name type="scientific">Pectobacterium phage Wc4</name>
    <dbReference type="NCBI Taxonomy" id="2652428"/>
    <lineage>
        <taxon>Viruses</taxon>
        <taxon>Duplodnaviria</taxon>
        <taxon>Heunggongvirae</taxon>
        <taxon>Uroviricota</taxon>
        <taxon>Caudoviricetes</taxon>
        <taxon>Andersonviridae</taxon>
        <taxon>Andersonviridae incertae sedis</taxon>
        <taxon>Arnovirus</taxon>
        <taxon>Arnovirus Wc4</taxon>
    </lineage>
</organism>
<evidence type="ECO:0000313" key="2">
    <source>
        <dbReference type="EMBL" id="QFP93817.1"/>
    </source>
</evidence>
<dbReference type="Proteomes" id="UP000326781">
    <property type="component" value="Segment"/>
</dbReference>
<dbReference type="EMBL" id="MN270891">
    <property type="protein sequence ID" value="QFP93817.1"/>
    <property type="molecule type" value="Genomic_DNA"/>
</dbReference>
<feature type="transmembrane region" description="Helical" evidence="1">
    <location>
        <begin position="38"/>
        <end position="57"/>
    </location>
</feature>
<evidence type="ECO:0000313" key="3">
    <source>
        <dbReference type="Proteomes" id="UP000326781"/>
    </source>
</evidence>
<proteinExistence type="predicted"/>
<feature type="transmembrane region" description="Helical" evidence="1">
    <location>
        <begin position="7"/>
        <end position="32"/>
    </location>
</feature>
<reference evidence="2 3" key="1">
    <citation type="submission" date="2019-08" db="EMBL/GenBank/DDBJ databases">
        <title>Six bacteriophages against potato bacterial diseases.</title>
        <authorList>
            <person name="Zhang X."/>
            <person name="Kering K."/>
        </authorList>
    </citation>
    <scope>NUCLEOTIDE SEQUENCE [LARGE SCALE GENOMIC DNA]</scope>
</reference>
<keyword evidence="1" id="KW-0472">Membrane</keyword>
<keyword evidence="1" id="KW-1133">Transmembrane helix</keyword>